<name>A0A4Y2K5V9_ARAVE</name>
<evidence type="ECO:0000313" key="1">
    <source>
        <dbReference type="EMBL" id="GBM97329.1"/>
    </source>
</evidence>
<reference evidence="1 2" key="1">
    <citation type="journal article" date="2019" name="Sci. Rep.">
        <title>Orb-weaving spider Araneus ventricosus genome elucidates the spidroin gene catalogue.</title>
        <authorList>
            <person name="Kono N."/>
            <person name="Nakamura H."/>
            <person name="Ohtoshi R."/>
            <person name="Moran D.A.P."/>
            <person name="Shinohara A."/>
            <person name="Yoshida Y."/>
            <person name="Fujiwara M."/>
            <person name="Mori M."/>
            <person name="Tomita M."/>
            <person name="Arakawa K."/>
        </authorList>
    </citation>
    <scope>NUCLEOTIDE SEQUENCE [LARGE SCALE GENOMIC DNA]</scope>
</reference>
<evidence type="ECO:0000313" key="2">
    <source>
        <dbReference type="Proteomes" id="UP000499080"/>
    </source>
</evidence>
<keyword evidence="2" id="KW-1185">Reference proteome</keyword>
<gene>
    <name evidence="1" type="ORF">AVEN_115863_1</name>
</gene>
<comment type="caution">
    <text evidence="1">The sequence shown here is derived from an EMBL/GenBank/DDBJ whole genome shotgun (WGS) entry which is preliminary data.</text>
</comment>
<organism evidence="1 2">
    <name type="scientific">Araneus ventricosus</name>
    <name type="common">Orbweaver spider</name>
    <name type="synonym">Epeira ventricosa</name>
    <dbReference type="NCBI Taxonomy" id="182803"/>
    <lineage>
        <taxon>Eukaryota</taxon>
        <taxon>Metazoa</taxon>
        <taxon>Ecdysozoa</taxon>
        <taxon>Arthropoda</taxon>
        <taxon>Chelicerata</taxon>
        <taxon>Arachnida</taxon>
        <taxon>Araneae</taxon>
        <taxon>Araneomorphae</taxon>
        <taxon>Entelegynae</taxon>
        <taxon>Araneoidea</taxon>
        <taxon>Araneidae</taxon>
        <taxon>Araneus</taxon>
    </lineage>
</organism>
<dbReference type="Proteomes" id="UP000499080">
    <property type="component" value="Unassembled WGS sequence"/>
</dbReference>
<dbReference type="EMBL" id="BGPR01004222">
    <property type="protein sequence ID" value="GBM97329.1"/>
    <property type="molecule type" value="Genomic_DNA"/>
</dbReference>
<accession>A0A4Y2K5V9</accession>
<protein>
    <submittedName>
        <fullName evidence="1">Uncharacterized protein</fullName>
    </submittedName>
</protein>
<dbReference type="AlphaFoldDB" id="A0A4Y2K5V9"/>
<proteinExistence type="predicted"/>
<sequence length="110" mass="12284">MQDGALAYHYARATLAIWRGSCYQSIFSIRIVSQISRSDILQNLVVEIPEVNSIPRQTAIVANITKGASRQHMSTIQREMLLVEANGLAPRLTAVLLNDGHYTEQLQAYL</sequence>